<keyword evidence="2" id="KW-1185">Reference proteome</keyword>
<name>A0A327QKG9_9BACT</name>
<dbReference type="Proteomes" id="UP000249547">
    <property type="component" value="Unassembled WGS sequence"/>
</dbReference>
<reference evidence="1 2" key="1">
    <citation type="submission" date="2018-06" db="EMBL/GenBank/DDBJ databases">
        <title>Genomic Encyclopedia of Archaeal and Bacterial Type Strains, Phase II (KMG-II): from individual species to whole genera.</title>
        <authorList>
            <person name="Goeker M."/>
        </authorList>
    </citation>
    <scope>NUCLEOTIDE SEQUENCE [LARGE SCALE GENOMIC DNA]</scope>
    <source>
        <strain evidence="1 2">DSM 23857</strain>
    </source>
</reference>
<comment type="caution">
    <text evidence="1">The sequence shown here is derived from an EMBL/GenBank/DDBJ whole genome shotgun (WGS) entry which is preliminary data.</text>
</comment>
<dbReference type="EMBL" id="QLLL01000005">
    <property type="protein sequence ID" value="RAJ04204.1"/>
    <property type="molecule type" value="Genomic_DNA"/>
</dbReference>
<dbReference type="AlphaFoldDB" id="A0A327QKG9"/>
<sequence length="41" mass="4723">MKQVLLLTFANEDILFTLNSKLKALAIQRSFVYTFSSNKNN</sequence>
<accession>A0A327QKG9</accession>
<protein>
    <submittedName>
        <fullName evidence="1">Uncharacterized protein</fullName>
    </submittedName>
</protein>
<evidence type="ECO:0000313" key="1">
    <source>
        <dbReference type="EMBL" id="RAJ04204.1"/>
    </source>
</evidence>
<evidence type="ECO:0000313" key="2">
    <source>
        <dbReference type="Proteomes" id="UP000249547"/>
    </source>
</evidence>
<organism evidence="1 2">
    <name type="scientific">Chitinophaga skermanii</name>
    <dbReference type="NCBI Taxonomy" id="331697"/>
    <lineage>
        <taxon>Bacteria</taxon>
        <taxon>Pseudomonadati</taxon>
        <taxon>Bacteroidota</taxon>
        <taxon>Chitinophagia</taxon>
        <taxon>Chitinophagales</taxon>
        <taxon>Chitinophagaceae</taxon>
        <taxon>Chitinophaga</taxon>
    </lineage>
</organism>
<proteinExistence type="predicted"/>
<gene>
    <name evidence="1" type="ORF">LX64_03082</name>
</gene>